<evidence type="ECO:0000256" key="5">
    <source>
        <dbReference type="SAM" id="Phobius"/>
    </source>
</evidence>
<dbReference type="Proteomes" id="UP001432027">
    <property type="component" value="Unassembled WGS sequence"/>
</dbReference>
<keyword evidence="4" id="KW-0560">Oxidoreductase</keyword>
<dbReference type="InterPro" id="IPR036396">
    <property type="entry name" value="Cyt_P450_sf"/>
</dbReference>
<evidence type="ECO:0008006" key="8">
    <source>
        <dbReference type="Google" id="ProtNLM"/>
    </source>
</evidence>
<comment type="similarity">
    <text evidence="1">Belongs to the cytochrome P450 family.</text>
</comment>
<evidence type="ECO:0000313" key="6">
    <source>
        <dbReference type="EMBL" id="GMS94127.1"/>
    </source>
</evidence>
<feature type="non-terminal residue" evidence="6">
    <location>
        <position position="1"/>
    </location>
</feature>
<evidence type="ECO:0000256" key="4">
    <source>
        <dbReference type="ARBA" id="ARBA00023033"/>
    </source>
</evidence>
<keyword evidence="4" id="KW-0503">Monooxygenase</keyword>
<gene>
    <name evidence="6" type="ORF">PENTCL1PPCAC_16302</name>
</gene>
<dbReference type="Gene3D" id="1.10.630.10">
    <property type="entry name" value="Cytochrome P450"/>
    <property type="match status" value="1"/>
</dbReference>
<organism evidence="6 7">
    <name type="scientific">Pristionchus entomophagus</name>
    <dbReference type="NCBI Taxonomy" id="358040"/>
    <lineage>
        <taxon>Eukaryota</taxon>
        <taxon>Metazoa</taxon>
        <taxon>Ecdysozoa</taxon>
        <taxon>Nematoda</taxon>
        <taxon>Chromadorea</taxon>
        <taxon>Rhabditida</taxon>
        <taxon>Rhabditina</taxon>
        <taxon>Diplogasteromorpha</taxon>
        <taxon>Diplogasteroidea</taxon>
        <taxon>Neodiplogasteridae</taxon>
        <taxon>Pristionchus</taxon>
    </lineage>
</organism>
<proteinExistence type="inferred from homology"/>
<comment type="caution">
    <text evidence="6">The sequence shown here is derived from an EMBL/GenBank/DDBJ whole genome shotgun (WGS) entry which is preliminary data.</text>
</comment>
<accession>A0AAV5TIR3</accession>
<keyword evidence="5" id="KW-0472">Membrane</keyword>
<dbReference type="InterPro" id="IPR050182">
    <property type="entry name" value="Cytochrome_P450_fam2"/>
</dbReference>
<name>A0AAV5TIR3_9BILA</name>
<dbReference type="GO" id="GO:0016712">
    <property type="term" value="F:oxidoreductase activity, acting on paired donors, with incorporation or reduction of molecular oxygen, reduced flavin or flavoprotein as one donor, and incorporation of one atom of oxygen"/>
    <property type="evidence" value="ECO:0007669"/>
    <property type="project" value="TreeGrafter"/>
</dbReference>
<evidence type="ECO:0000256" key="2">
    <source>
        <dbReference type="ARBA" id="ARBA00022723"/>
    </source>
</evidence>
<evidence type="ECO:0000256" key="1">
    <source>
        <dbReference type="ARBA" id="ARBA00010617"/>
    </source>
</evidence>
<dbReference type="SUPFAM" id="SSF48264">
    <property type="entry name" value="Cytochrome P450"/>
    <property type="match status" value="1"/>
</dbReference>
<dbReference type="AlphaFoldDB" id="A0AAV5TIR3"/>
<dbReference type="PANTHER" id="PTHR24300">
    <property type="entry name" value="CYTOCHROME P450 508A4-RELATED"/>
    <property type="match status" value="1"/>
</dbReference>
<dbReference type="GO" id="GO:0006805">
    <property type="term" value="P:xenobiotic metabolic process"/>
    <property type="evidence" value="ECO:0007669"/>
    <property type="project" value="TreeGrafter"/>
</dbReference>
<keyword evidence="2" id="KW-0479">Metal-binding</keyword>
<dbReference type="GO" id="GO:0005506">
    <property type="term" value="F:iron ion binding"/>
    <property type="evidence" value="ECO:0007669"/>
    <property type="project" value="InterPro"/>
</dbReference>
<feature type="transmembrane region" description="Helical" evidence="5">
    <location>
        <begin position="54"/>
        <end position="73"/>
    </location>
</feature>
<dbReference type="PANTHER" id="PTHR24300:SF338">
    <property type="entry name" value="CYTOCHROME P450 CYP36A1-RELATED"/>
    <property type="match status" value="1"/>
</dbReference>
<dbReference type="GO" id="GO:0020037">
    <property type="term" value="F:heme binding"/>
    <property type="evidence" value="ECO:0007669"/>
    <property type="project" value="InterPro"/>
</dbReference>
<keyword evidence="7" id="KW-1185">Reference proteome</keyword>
<dbReference type="GO" id="GO:0005737">
    <property type="term" value="C:cytoplasm"/>
    <property type="evidence" value="ECO:0007669"/>
    <property type="project" value="TreeGrafter"/>
</dbReference>
<dbReference type="EMBL" id="BTSX01000004">
    <property type="protein sequence ID" value="GMS94127.1"/>
    <property type="molecule type" value="Genomic_DNA"/>
</dbReference>
<keyword evidence="5" id="KW-0812">Transmembrane</keyword>
<protein>
    <recommendedName>
        <fullName evidence="8">Cytochrome P450</fullName>
    </recommendedName>
</protein>
<keyword evidence="5" id="KW-1133">Transmembrane helix</keyword>
<evidence type="ECO:0000313" key="7">
    <source>
        <dbReference type="Proteomes" id="UP001432027"/>
    </source>
</evidence>
<keyword evidence="3" id="KW-0408">Iron</keyword>
<dbReference type="GO" id="GO:0006082">
    <property type="term" value="P:organic acid metabolic process"/>
    <property type="evidence" value="ECO:0007669"/>
    <property type="project" value="TreeGrafter"/>
</dbReference>
<reference evidence="6" key="1">
    <citation type="submission" date="2023-10" db="EMBL/GenBank/DDBJ databases">
        <title>Genome assembly of Pristionchus species.</title>
        <authorList>
            <person name="Yoshida K."/>
            <person name="Sommer R.J."/>
        </authorList>
    </citation>
    <scope>NUCLEOTIDE SEQUENCE</scope>
    <source>
        <strain evidence="6">RS0144</strain>
    </source>
</reference>
<sequence>QEQRKFAIRSLHEVGFASASLEKSIGNVVWDLTFGITLDFDNEILPKFRLIQQALLPLLGCPLMMFVELFPFLRKLDFLFGYHIKRLQALIDEGQEMIGDAIKITEKSFDPHNQPHSYVDAFLREMKKNKETGKPAGVIFFISIFF</sequence>
<evidence type="ECO:0000256" key="3">
    <source>
        <dbReference type="ARBA" id="ARBA00023004"/>
    </source>
</evidence>